<dbReference type="SUPFAM" id="SSF159501">
    <property type="entry name" value="EreA/ChaN-like"/>
    <property type="match status" value="1"/>
</dbReference>
<dbReference type="EMBL" id="CP010429">
    <property type="protein sequence ID" value="AKD55948.1"/>
    <property type="molecule type" value="Genomic_DNA"/>
</dbReference>
<evidence type="ECO:0008006" key="4">
    <source>
        <dbReference type="Google" id="ProtNLM"/>
    </source>
</evidence>
<dbReference type="HOGENOM" id="CLU_694280_0_0_10"/>
<dbReference type="AlphaFoldDB" id="A0A0E3ZV59"/>
<dbReference type="STRING" id="1379870.SD10_14595"/>
<name>A0A0E3ZV59_9BACT</name>
<accession>A0A0E3ZV59</accession>
<sequence>MSRTSQLLVLIAFLFTFSTGFAQQPDTLWTRLLKENTLLLQPSAAGFTGKGWNLIQAGVKDNQYVLIGEDHFMSEIPYFTEQVLKTASFNTFALEVDPYVAQLLNQKLAQSDTTSLMKWAVQAGPALSFYSLQEEFHMLREASRTHTSLIGLDQVMMMSDQLLYNELAHKATRPSTRQRYAAMTERATISATKATLDLSHPMYMQSAAFDQDVAALAKEPMTAYEKEVLDAVQLSARIYKTQSHALRVQLMKHQLMSAYVSSIKDKKVLVKLGAMHCARGESYLTVYDCGSLLSNLAESEYKSSYHIAIFGKNGIQGSPFKALPAHQLDPVNGDLKFIKPFFEATPEQNWVVFNLLPIRKALQRQKLNIDDVDLRRTILGYDALVIFPTAHPAHSMN</sequence>
<keyword evidence="3" id="KW-1185">Reference proteome</keyword>
<gene>
    <name evidence="2" type="ORF">SD10_14595</name>
</gene>
<protein>
    <recommendedName>
        <fullName evidence="4">Haem-binding uptake Tiki superfamily ChaN domain-containing protein</fullName>
    </recommendedName>
</protein>
<feature type="signal peptide" evidence="1">
    <location>
        <begin position="1"/>
        <end position="22"/>
    </location>
</feature>
<organism evidence="2 3">
    <name type="scientific">Spirosoma radiotolerans</name>
    <dbReference type="NCBI Taxonomy" id="1379870"/>
    <lineage>
        <taxon>Bacteria</taxon>
        <taxon>Pseudomonadati</taxon>
        <taxon>Bacteroidota</taxon>
        <taxon>Cytophagia</taxon>
        <taxon>Cytophagales</taxon>
        <taxon>Cytophagaceae</taxon>
        <taxon>Spirosoma</taxon>
    </lineage>
</organism>
<evidence type="ECO:0000313" key="2">
    <source>
        <dbReference type="EMBL" id="AKD55948.1"/>
    </source>
</evidence>
<dbReference type="Proteomes" id="UP000033054">
    <property type="component" value="Chromosome"/>
</dbReference>
<dbReference type="RefSeq" id="WP_046574612.1">
    <property type="nucleotide sequence ID" value="NZ_CP010429.1"/>
</dbReference>
<dbReference type="OrthoDB" id="128385at2"/>
<reference evidence="2 3" key="1">
    <citation type="journal article" date="2014" name="Curr. Microbiol.">
        <title>Spirosoma radiotolerans sp. nov., a gamma-radiation-resistant bacterium isolated from gamma ray-irradiated soil.</title>
        <authorList>
            <person name="Lee J.J."/>
            <person name="Srinivasan S."/>
            <person name="Lim S."/>
            <person name="Joe M."/>
            <person name="Im S."/>
            <person name="Bae S.I."/>
            <person name="Park K.R."/>
            <person name="Han J.H."/>
            <person name="Park S.H."/>
            <person name="Joo B.M."/>
            <person name="Park S.J."/>
            <person name="Kim M.K."/>
        </authorList>
    </citation>
    <scope>NUCLEOTIDE SEQUENCE [LARGE SCALE GENOMIC DNA]</scope>
    <source>
        <strain evidence="2 3">DG5A</strain>
    </source>
</reference>
<feature type="chain" id="PRO_5002417314" description="Haem-binding uptake Tiki superfamily ChaN domain-containing protein" evidence="1">
    <location>
        <begin position="23"/>
        <end position="397"/>
    </location>
</feature>
<evidence type="ECO:0000256" key="1">
    <source>
        <dbReference type="SAM" id="SignalP"/>
    </source>
</evidence>
<proteinExistence type="predicted"/>
<evidence type="ECO:0000313" key="3">
    <source>
        <dbReference type="Proteomes" id="UP000033054"/>
    </source>
</evidence>
<keyword evidence="1" id="KW-0732">Signal</keyword>
<dbReference type="KEGG" id="srd:SD10_14595"/>
<dbReference type="PATRIC" id="fig|1379870.5.peg.3174"/>